<reference evidence="3 4" key="1">
    <citation type="submission" date="2017-03" db="EMBL/GenBank/DDBJ databases">
        <title>Comparative genomics of honeybee gut symbionts reveal geographically distinct and subgroup specific antibiotic resistance.</title>
        <authorList>
            <person name="Ludvigsen J."/>
            <person name="Porcellato D."/>
            <person name="Labee-Lund T.M."/>
            <person name="Amdam G.V."/>
            <person name="Rudi K."/>
        </authorList>
    </citation>
    <scope>NUCLEOTIDE SEQUENCE [LARGE SCALE GENOMIC DNA]</scope>
    <source>
        <strain evidence="1 4">A-7-12</strain>
        <strain evidence="2 3">A-9-12</strain>
    </source>
</reference>
<evidence type="ECO:0000313" key="2">
    <source>
        <dbReference type="EMBL" id="OTQ08975.1"/>
    </source>
</evidence>
<dbReference type="Proteomes" id="UP000194800">
    <property type="component" value="Unassembled WGS sequence"/>
</dbReference>
<sequence length="104" mass="12506">MKTTIYKSIDERIYCDYSNDRLDRDIVMVSKTDEVKNLRGDKFVLKEGDYVYLYEDIGEGDYIVFEGYIIPNTFNSGPCKWFCKLVGEHRHIEYWDEYNKRFGM</sequence>
<organism evidence="1 4">
    <name type="scientific">Gilliamella apicola</name>
    <dbReference type="NCBI Taxonomy" id="1196095"/>
    <lineage>
        <taxon>Bacteria</taxon>
        <taxon>Pseudomonadati</taxon>
        <taxon>Pseudomonadota</taxon>
        <taxon>Gammaproteobacteria</taxon>
        <taxon>Orbales</taxon>
        <taxon>Orbaceae</taxon>
        <taxon>Gilliamella</taxon>
    </lineage>
</organism>
<dbReference type="AlphaFoldDB" id="A0A242NEZ0"/>
<keyword evidence="3" id="KW-1185">Reference proteome</keyword>
<evidence type="ECO:0000313" key="3">
    <source>
        <dbReference type="Proteomes" id="UP000194800"/>
    </source>
</evidence>
<dbReference type="EMBL" id="NART01000058">
    <property type="protein sequence ID" value="OTQ08975.1"/>
    <property type="molecule type" value="Genomic_DNA"/>
</dbReference>
<dbReference type="RefSeq" id="WP_086272709.1">
    <property type="nucleotide sequence ID" value="NZ_CAMLEZ010000011.1"/>
</dbReference>
<evidence type="ECO:0000313" key="1">
    <source>
        <dbReference type="EMBL" id="OTP98293.1"/>
    </source>
</evidence>
<evidence type="ECO:0000313" key="4">
    <source>
        <dbReference type="Proteomes" id="UP000194977"/>
    </source>
</evidence>
<dbReference type="OrthoDB" id="189170at2"/>
<name>A0A242NEZ0_9GAMM</name>
<gene>
    <name evidence="2" type="ORF">B6C91_10585</name>
    <name evidence="1" type="ORF">B6D08_11645</name>
</gene>
<dbReference type="Proteomes" id="UP000194977">
    <property type="component" value="Unassembled WGS sequence"/>
</dbReference>
<accession>A0A242NEZ0</accession>
<dbReference type="EMBL" id="NARP01000034">
    <property type="protein sequence ID" value="OTP98293.1"/>
    <property type="molecule type" value="Genomic_DNA"/>
</dbReference>
<protein>
    <submittedName>
        <fullName evidence="1">Uncharacterized protein</fullName>
    </submittedName>
</protein>
<comment type="caution">
    <text evidence="1">The sequence shown here is derived from an EMBL/GenBank/DDBJ whole genome shotgun (WGS) entry which is preliminary data.</text>
</comment>
<proteinExistence type="predicted"/>